<dbReference type="eggNOG" id="COG1502">
    <property type="taxonomic scope" value="Bacteria"/>
</dbReference>
<dbReference type="PROSITE" id="PS50035">
    <property type="entry name" value="PLD"/>
    <property type="match status" value="2"/>
</dbReference>
<dbReference type="PROSITE" id="PS51841">
    <property type="entry name" value="LTD"/>
    <property type="match status" value="1"/>
</dbReference>
<feature type="compositionally biased region" description="Polar residues" evidence="7">
    <location>
        <begin position="156"/>
        <end position="172"/>
    </location>
</feature>
<dbReference type="PANTHER" id="PTHR43856:SF1">
    <property type="entry name" value="MITOCHONDRIAL CARDIOLIPIN HYDROLASE"/>
    <property type="match status" value="1"/>
</dbReference>
<dbReference type="SUPFAM" id="SSF74853">
    <property type="entry name" value="Lamin A/C globular tail domain"/>
    <property type="match status" value="1"/>
</dbReference>
<gene>
    <name evidence="11" type="ORF">N781_08120</name>
</gene>
<feature type="domain" description="PLD phosphodiesterase" evidence="9">
    <location>
        <begin position="591"/>
        <end position="624"/>
    </location>
</feature>
<evidence type="ECO:0000313" key="12">
    <source>
        <dbReference type="Proteomes" id="UP000030528"/>
    </source>
</evidence>
<dbReference type="GO" id="GO:0006793">
    <property type="term" value="P:phosphorus metabolic process"/>
    <property type="evidence" value="ECO:0007669"/>
    <property type="project" value="UniProtKB-ARBA"/>
</dbReference>
<reference evidence="11 12" key="1">
    <citation type="submission" date="2013-08" db="EMBL/GenBank/DDBJ databases">
        <authorList>
            <person name="Huang J."/>
            <person name="Wang G."/>
        </authorList>
    </citation>
    <scope>NUCLEOTIDE SEQUENCE [LARGE SCALE GENOMIC DNA]</scope>
    <source>
        <strain evidence="11 12">JSM 076056</strain>
    </source>
</reference>
<dbReference type="Pfam" id="PF13091">
    <property type="entry name" value="PLDc_2"/>
    <property type="match status" value="2"/>
</dbReference>
<evidence type="ECO:0000259" key="9">
    <source>
        <dbReference type="PROSITE" id="PS50035"/>
    </source>
</evidence>
<dbReference type="AlphaFoldDB" id="A0A0A5I337"/>
<dbReference type="InterPro" id="IPR001322">
    <property type="entry name" value="Lamin_tail_dom"/>
</dbReference>
<evidence type="ECO:0000256" key="4">
    <source>
        <dbReference type="ARBA" id="ARBA00022801"/>
    </source>
</evidence>
<comment type="similarity">
    <text evidence="2">Belongs to the phospholipase D family.</text>
</comment>
<evidence type="ECO:0000256" key="7">
    <source>
        <dbReference type="SAM" id="MobiDB-lite"/>
    </source>
</evidence>
<feature type="signal peptide" evidence="8">
    <location>
        <begin position="1"/>
        <end position="26"/>
    </location>
</feature>
<keyword evidence="6" id="KW-0443">Lipid metabolism</keyword>
<dbReference type="GO" id="GO:0004630">
    <property type="term" value="F:phospholipase D activity"/>
    <property type="evidence" value="ECO:0007669"/>
    <property type="project" value="UniProtKB-EC"/>
</dbReference>
<keyword evidence="12" id="KW-1185">Reference proteome</keyword>
<name>A0A0A5I337_9BACI</name>
<dbReference type="RefSeq" id="WP_051240068.1">
    <property type="nucleotide sequence ID" value="NZ_AULI01000019.1"/>
</dbReference>
<comment type="caution">
    <text evidence="11">The sequence shown here is derived from an EMBL/GenBank/DDBJ whole genome shotgun (WGS) entry which is preliminary data.</text>
</comment>
<evidence type="ECO:0000256" key="1">
    <source>
        <dbReference type="ARBA" id="ARBA00000798"/>
    </source>
</evidence>
<dbReference type="Proteomes" id="UP000030528">
    <property type="component" value="Unassembled WGS sequence"/>
</dbReference>
<evidence type="ECO:0000259" key="10">
    <source>
        <dbReference type="PROSITE" id="PS51841"/>
    </source>
</evidence>
<feature type="compositionally biased region" description="Polar residues" evidence="7">
    <location>
        <begin position="179"/>
        <end position="188"/>
    </location>
</feature>
<dbReference type="SMART" id="SM00155">
    <property type="entry name" value="PLDc"/>
    <property type="match status" value="2"/>
</dbReference>
<evidence type="ECO:0000313" key="11">
    <source>
        <dbReference type="EMBL" id="KGX90252.1"/>
    </source>
</evidence>
<dbReference type="EMBL" id="AVPE01000016">
    <property type="protein sequence ID" value="KGX90252.1"/>
    <property type="molecule type" value="Genomic_DNA"/>
</dbReference>
<dbReference type="EC" id="3.1.4.4" evidence="3"/>
<evidence type="ECO:0000256" key="3">
    <source>
        <dbReference type="ARBA" id="ARBA00012027"/>
    </source>
</evidence>
<dbReference type="GO" id="GO:0016891">
    <property type="term" value="F:RNA endonuclease activity producing 5'-phosphomonoesters, hydrolytic mechanism"/>
    <property type="evidence" value="ECO:0007669"/>
    <property type="project" value="TreeGrafter"/>
</dbReference>
<dbReference type="InterPro" id="IPR001736">
    <property type="entry name" value="PLipase_D/transphosphatidylase"/>
</dbReference>
<proteinExistence type="inferred from homology"/>
<keyword evidence="5" id="KW-0442">Lipid degradation</keyword>
<dbReference type="Gene3D" id="3.30.870.10">
    <property type="entry name" value="Endonuclease Chain A"/>
    <property type="match status" value="2"/>
</dbReference>
<evidence type="ECO:0000256" key="8">
    <source>
        <dbReference type="SAM" id="SignalP"/>
    </source>
</evidence>
<organism evidence="11 12">
    <name type="scientific">Pontibacillus halophilus JSM 076056 = DSM 19796</name>
    <dbReference type="NCBI Taxonomy" id="1385510"/>
    <lineage>
        <taxon>Bacteria</taxon>
        <taxon>Bacillati</taxon>
        <taxon>Bacillota</taxon>
        <taxon>Bacilli</taxon>
        <taxon>Bacillales</taxon>
        <taxon>Bacillaceae</taxon>
        <taxon>Pontibacillus</taxon>
    </lineage>
</organism>
<feature type="region of interest" description="Disordered" evidence="7">
    <location>
        <begin position="156"/>
        <end position="202"/>
    </location>
</feature>
<evidence type="ECO:0000256" key="2">
    <source>
        <dbReference type="ARBA" id="ARBA00008664"/>
    </source>
</evidence>
<sequence length="662" mass="71776">MRHKKALALAVVVTLIATMVPMRDHATSASTVQDVVVNEIAWMGTSTSYNDEWIELYNSTGGSLSLEGWTLNATDGSPSIDLTGSIPSGGYYLLERTDDSTVSDATSDQIYTGSLSNSGEVLELRDESGAVIDTVDAWHAGDNDSNATMARQDASINGTDASNWQDGTTTYNGGLGTPKAQNSSSTGSGDPGSNGPTCDSQEHLNNVSNAAGAINVYFNKCAYTDYATSGNEANYNVNLEDRLINRINEATTSIDFATYEINLPNVVDALIAKASDGVDVRVIADAKDGSDPHYTERYQTMRLYVEEMVRGNDGKIGTADDIDVFSDSIMFAVEDQALRQQHGLPSTVTGMDYVTVGVGSGTESGYELAKGEEKSAGNYYSPGDQMHNKFAVVDGKWVFTGSWNFTVTGLYGSESNMQDGILGGNTQHVVELHSSNLADVFKTEFDEMWGASGLTPDASSANFGSRKIDNTLHTVSVGGKTVDVYFSAGDDAIGHMADYVKTSADYSSYFMIFAWSDQQLVNELKYKWEGSYNDLEGTRTGFDVKGVFDEGFWNQWWSASIEMTGRTASQTSTNNPNVRWNNPAPVYEDNEDRKMHAKTMLIDATHPGSDPTAIVGSTNWSTNGNEVNDENMLFIHDASITNQFLQEFYPRYEAAGGDIPAR</sequence>
<dbReference type="PANTHER" id="PTHR43856">
    <property type="entry name" value="CARDIOLIPIN HYDROLASE"/>
    <property type="match status" value="1"/>
</dbReference>
<dbReference type="GO" id="GO:0016042">
    <property type="term" value="P:lipid catabolic process"/>
    <property type="evidence" value="ECO:0007669"/>
    <property type="project" value="UniProtKB-KW"/>
</dbReference>
<dbReference type="InterPro" id="IPR051406">
    <property type="entry name" value="PLD_domain"/>
</dbReference>
<dbReference type="STRING" id="1385510.GCA_000425205_03351"/>
<feature type="domain" description="PLD phosphodiesterase" evidence="9">
    <location>
        <begin position="382"/>
        <end position="409"/>
    </location>
</feature>
<evidence type="ECO:0000256" key="6">
    <source>
        <dbReference type="ARBA" id="ARBA00023098"/>
    </source>
</evidence>
<feature type="chain" id="PRO_5002011433" description="phospholipase D" evidence="8">
    <location>
        <begin position="27"/>
        <end position="662"/>
    </location>
</feature>
<keyword evidence="8" id="KW-0732">Signal</keyword>
<dbReference type="InterPro" id="IPR025202">
    <property type="entry name" value="PLD-like_dom"/>
</dbReference>
<dbReference type="Pfam" id="PF00932">
    <property type="entry name" value="LTD"/>
    <property type="match status" value="1"/>
</dbReference>
<comment type="catalytic activity">
    <reaction evidence="1">
        <text>a 1,2-diacyl-sn-glycero-3-phosphocholine + H2O = a 1,2-diacyl-sn-glycero-3-phosphate + choline + H(+)</text>
        <dbReference type="Rhea" id="RHEA:14445"/>
        <dbReference type="ChEBI" id="CHEBI:15354"/>
        <dbReference type="ChEBI" id="CHEBI:15377"/>
        <dbReference type="ChEBI" id="CHEBI:15378"/>
        <dbReference type="ChEBI" id="CHEBI:57643"/>
        <dbReference type="ChEBI" id="CHEBI:58608"/>
        <dbReference type="EC" id="3.1.4.4"/>
    </reaction>
</comment>
<accession>A0A0A5I337</accession>
<dbReference type="InterPro" id="IPR036415">
    <property type="entry name" value="Lamin_tail_dom_sf"/>
</dbReference>
<dbReference type="SUPFAM" id="SSF56024">
    <property type="entry name" value="Phospholipase D/nuclease"/>
    <property type="match status" value="2"/>
</dbReference>
<keyword evidence="4" id="KW-0378">Hydrolase</keyword>
<protein>
    <recommendedName>
        <fullName evidence="3">phospholipase D</fullName>
        <ecNumber evidence="3">3.1.4.4</ecNumber>
    </recommendedName>
</protein>
<evidence type="ECO:0000256" key="5">
    <source>
        <dbReference type="ARBA" id="ARBA00022963"/>
    </source>
</evidence>
<feature type="domain" description="LTD" evidence="10">
    <location>
        <begin position="20"/>
        <end position="139"/>
    </location>
</feature>